<sequence>MSQTPAEIEADIVRQREQLATTVDLLQTRVKATAIHQAKLAGVVAGAAVVVLLGVVVVRRVRR</sequence>
<evidence type="ECO:0000313" key="1">
    <source>
        <dbReference type="EMBL" id="SDD55654.1"/>
    </source>
</evidence>
<keyword evidence="2" id="KW-1185">Reference proteome</keyword>
<dbReference type="OrthoDB" id="3786861at2"/>
<dbReference type="STRING" id="1045774.SAMN05421872_10912"/>
<proteinExistence type="predicted"/>
<evidence type="ECO:0000313" key="2">
    <source>
        <dbReference type="Proteomes" id="UP000199034"/>
    </source>
</evidence>
<dbReference type="EMBL" id="FMZM01000009">
    <property type="protein sequence ID" value="SDD55654.1"/>
    <property type="molecule type" value="Genomic_DNA"/>
</dbReference>
<gene>
    <name evidence="1" type="ORF">SAMN05421872_10912</name>
</gene>
<organism evidence="1 2">
    <name type="scientific">Nocardioides lianchengensis</name>
    <dbReference type="NCBI Taxonomy" id="1045774"/>
    <lineage>
        <taxon>Bacteria</taxon>
        <taxon>Bacillati</taxon>
        <taxon>Actinomycetota</taxon>
        <taxon>Actinomycetes</taxon>
        <taxon>Propionibacteriales</taxon>
        <taxon>Nocardioidaceae</taxon>
        <taxon>Nocardioides</taxon>
    </lineage>
</organism>
<dbReference type="AlphaFoldDB" id="A0A1G6VQ40"/>
<evidence type="ECO:0008006" key="3">
    <source>
        <dbReference type="Google" id="ProtNLM"/>
    </source>
</evidence>
<dbReference type="Pfam" id="PF12277">
    <property type="entry name" value="DUF3618"/>
    <property type="match status" value="1"/>
</dbReference>
<name>A0A1G6VQ40_9ACTN</name>
<dbReference type="RefSeq" id="WP_090858508.1">
    <property type="nucleotide sequence ID" value="NZ_FMZM01000009.1"/>
</dbReference>
<dbReference type="InterPro" id="IPR022062">
    <property type="entry name" value="DUF3618"/>
</dbReference>
<protein>
    <recommendedName>
        <fullName evidence="3">DUF3618 domain-containing protein</fullName>
    </recommendedName>
</protein>
<accession>A0A1G6VQ40</accession>
<reference evidence="1 2" key="1">
    <citation type="submission" date="2016-10" db="EMBL/GenBank/DDBJ databases">
        <authorList>
            <person name="de Groot N.N."/>
        </authorList>
    </citation>
    <scope>NUCLEOTIDE SEQUENCE [LARGE SCALE GENOMIC DNA]</scope>
    <source>
        <strain evidence="1 2">CGMCC 4.6858</strain>
    </source>
</reference>
<dbReference type="Proteomes" id="UP000199034">
    <property type="component" value="Unassembled WGS sequence"/>
</dbReference>